<keyword evidence="2" id="KW-0645">Protease</keyword>
<keyword evidence="8" id="KW-1185">Reference proteome</keyword>
<evidence type="ECO:0000256" key="3">
    <source>
        <dbReference type="ARBA" id="ARBA00022723"/>
    </source>
</evidence>
<reference evidence="7 8" key="1">
    <citation type="submission" date="2020-09" db="EMBL/GenBank/DDBJ databases">
        <title>Characterization and genome sequencing of Ruminiclostridium sp. nov. MA18.</title>
        <authorList>
            <person name="Rettenmaier R."/>
            <person name="Kowollik M.-L."/>
            <person name="Liebl W."/>
            <person name="Zverlov V."/>
        </authorList>
    </citation>
    <scope>NUCLEOTIDE SEQUENCE [LARGE SCALE GENOMIC DNA]</scope>
    <source>
        <strain evidence="7 8">MA18</strain>
    </source>
</reference>
<protein>
    <submittedName>
        <fullName evidence="7">M20/M25/M40 family metallo-hydrolase</fullName>
    </submittedName>
</protein>
<dbReference type="KEGG" id="rher:EHE19_007365"/>
<dbReference type="EMBL" id="CP061336">
    <property type="protein sequence ID" value="QNU68229.1"/>
    <property type="molecule type" value="Genomic_DNA"/>
</dbReference>
<dbReference type="SUPFAM" id="SSF55031">
    <property type="entry name" value="Bacterial exopeptidase dimerisation domain"/>
    <property type="match status" value="1"/>
</dbReference>
<feature type="domain" description="Peptidase M20 dimerisation" evidence="6">
    <location>
        <begin position="207"/>
        <end position="348"/>
    </location>
</feature>
<dbReference type="Pfam" id="PF07687">
    <property type="entry name" value="M20_dimer"/>
    <property type="match status" value="1"/>
</dbReference>
<dbReference type="GO" id="GO:0046872">
    <property type="term" value="F:metal ion binding"/>
    <property type="evidence" value="ECO:0007669"/>
    <property type="project" value="UniProtKB-KW"/>
</dbReference>
<dbReference type="PIRSF" id="PIRSF036696">
    <property type="entry name" value="ACY-1"/>
    <property type="match status" value="1"/>
</dbReference>
<keyword evidence="4 7" id="KW-0378">Hydrolase</keyword>
<evidence type="ECO:0000256" key="1">
    <source>
        <dbReference type="ARBA" id="ARBA00006247"/>
    </source>
</evidence>
<dbReference type="PANTHER" id="PTHR45962">
    <property type="entry name" value="N-FATTY-ACYL-AMINO ACID SYNTHASE/HYDROLASE PM20D1"/>
    <property type="match status" value="1"/>
</dbReference>
<dbReference type="Gene3D" id="3.30.70.360">
    <property type="match status" value="1"/>
</dbReference>
<dbReference type="InterPro" id="IPR002933">
    <property type="entry name" value="Peptidase_M20"/>
</dbReference>
<accession>A0A7H1VS67</accession>
<dbReference type="SUPFAM" id="SSF53187">
    <property type="entry name" value="Zn-dependent exopeptidases"/>
    <property type="match status" value="1"/>
</dbReference>
<dbReference type="Proteomes" id="UP000306409">
    <property type="component" value="Chromosome"/>
</dbReference>
<dbReference type="InterPro" id="IPR011650">
    <property type="entry name" value="Peptidase_M20_dimer"/>
</dbReference>
<comment type="similarity">
    <text evidence="1">Belongs to the peptidase M20A family.</text>
</comment>
<proteinExistence type="inferred from homology"/>
<dbReference type="GO" id="GO:0016810">
    <property type="term" value="F:hydrolase activity, acting on carbon-nitrogen (but not peptide) bonds"/>
    <property type="evidence" value="ECO:0007669"/>
    <property type="project" value="UniProtKB-ARBA"/>
</dbReference>
<evidence type="ECO:0000256" key="5">
    <source>
        <dbReference type="ARBA" id="ARBA00022833"/>
    </source>
</evidence>
<evidence type="ECO:0000313" key="8">
    <source>
        <dbReference type="Proteomes" id="UP000306409"/>
    </source>
</evidence>
<dbReference type="PANTHER" id="PTHR45962:SF1">
    <property type="entry name" value="N-FATTY-ACYL-AMINO ACID SYNTHASE_HYDROLASE PM20D1"/>
    <property type="match status" value="1"/>
</dbReference>
<dbReference type="FunFam" id="1.10.150.900:FF:000003">
    <property type="entry name" value="N-fatty-acyl-amino acid synthase/hydrolase PM20D1"/>
    <property type="match status" value="1"/>
</dbReference>
<dbReference type="FunFam" id="3.40.630.10:FF:000027">
    <property type="entry name" value="N-fatty-acyl-amino acid synthase/hydrolase PM20D1"/>
    <property type="match status" value="1"/>
</dbReference>
<organism evidence="7 8">
    <name type="scientific">Ruminiclostridium herbifermentans</name>
    <dbReference type="NCBI Taxonomy" id="2488810"/>
    <lineage>
        <taxon>Bacteria</taxon>
        <taxon>Bacillati</taxon>
        <taxon>Bacillota</taxon>
        <taxon>Clostridia</taxon>
        <taxon>Eubacteriales</taxon>
        <taxon>Oscillospiraceae</taxon>
        <taxon>Ruminiclostridium</taxon>
    </lineage>
</organism>
<evidence type="ECO:0000256" key="2">
    <source>
        <dbReference type="ARBA" id="ARBA00022670"/>
    </source>
</evidence>
<dbReference type="InterPro" id="IPR036264">
    <property type="entry name" value="Bact_exopeptidase_dim_dom"/>
</dbReference>
<evidence type="ECO:0000259" key="6">
    <source>
        <dbReference type="Pfam" id="PF07687"/>
    </source>
</evidence>
<keyword evidence="3" id="KW-0479">Metal-binding</keyword>
<dbReference type="GO" id="GO:0006629">
    <property type="term" value="P:lipid metabolic process"/>
    <property type="evidence" value="ECO:0007669"/>
    <property type="project" value="UniProtKB-ARBA"/>
</dbReference>
<dbReference type="InterPro" id="IPR001261">
    <property type="entry name" value="ArgE/DapE_CS"/>
</dbReference>
<dbReference type="GO" id="GO:0008233">
    <property type="term" value="F:peptidase activity"/>
    <property type="evidence" value="ECO:0007669"/>
    <property type="project" value="UniProtKB-KW"/>
</dbReference>
<gene>
    <name evidence="7" type="ORF">EHE19_007365</name>
</gene>
<sequence>MAEIKNTNCRIDILSAAEHLSRAIQYKTISYENTNKMDNLEFLKFRLFLEDTFPHVFKNLKIDIINKMSILLKWEGIGQNAGAILLMAHMDVASVEAGTENNWSYPPFSGKISKGYIWGRGALDMKSQLMGILEAIEELLKNNFTPQNTIYLAFGHDEEIGGSGGNAHIADYLKEKGVTLSAVLDEGGFILKNAVAGVTKPLAVIGIAEKGTTTLELTSFSTGGHSSMPPRHTAIGKLATAIYRLEKKQFRPKLDGAAKEFLNTIITQMPLIKRIVLKNTWLFKPLVLKILTNSKTTNALVRTTIAVTMIEGGIKENILPQKAKANINFRILPGETITSIKEKVEKIIGCDGIEVKIKENSFNPIEPSSSSSEEYRIISKVVKSVFKETIVAPYLTVGLTDSRYYKNIASQIYRFCPIEMSIGDLNTIHGVNEKISIEAYEKLIKFFYLLIKEF</sequence>
<dbReference type="Gene3D" id="3.40.630.10">
    <property type="entry name" value="Zn peptidases"/>
    <property type="match status" value="1"/>
</dbReference>
<dbReference type="PROSITE" id="PS00758">
    <property type="entry name" value="ARGE_DAPE_CPG2_1"/>
    <property type="match status" value="1"/>
</dbReference>
<dbReference type="Gene3D" id="1.10.150.900">
    <property type="match status" value="1"/>
</dbReference>
<dbReference type="GO" id="GO:0043604">
    <property type="term" value="P:amide biosynthetic process"/>
    <property type="evidence" value="ECO:0007669"/>
    <property type="project" value="UniProtKB-ARBA"/>
</dbReference>
<dbReference type="RefSeq" id="WP_171003501.1">
    <property type="nucleotide sequence ID" value="NZ_CP061336.1"/>
</dbReference>
<dbReference type="GO" id="GO:0005576">
    <property type="term" value="C:extracellular region"/>
    <property type="evidence" value="ECO:0007669"/>
    <property type="project" value="UniProtKB-ARBA"/>
</dbReference>
<dbReference type="GO" id="GO:0006508">
    <property type="term" value="P:proteolysis"/>
    <property type="evidence" value="ECO:0007669"/>
    <property type="project" value="UniProtKB-KW"/>
</dbReference>
<keyword evidence="5" id="KW-0862">Zinc</keyword>
<dbReference type="GO" id="GO:0006520">
    <property type="term" value="P:amino acid metabolic process"/>
    <property type="evidence" value="ECO:0007669"/>
    <property type="project" value="UniProtKB-ARBA"/>
</dbReference>
<dbReference type="AlphaFoldDB" id="A0A7H1VS67"/>
<evidence type="ECO:0000313" key="7">
    <source>
        <dbReference type="EMBL" id="QNU68229.1"/>
    </source>
</evidence>
<dbReference type="InterPro" id="IPR047177">
    <property type="entry name" value="Pept_M20A"/>
</dbReference>
<name>A0A7H1VS67_9FIRM</name>
<evidence type="ECO:0000256" key="4">
    <source>
        <dbReference type="ARBA" id="ARBA00022801"/>
    </source>
</evidence>
<dbReference type="Pfam" id="PF01546">
    <property type="entry name" value="Peptidase_M20"/>
    <property type="match status" value="1"/>
</dbReference>